<protein>
    <submittedName>
        <fullName evidence="2">DNA-binding Xre family transcriptional regulator</fullName>
    </submittedName>
</protein>
<accession>A0ABT9W1P8</accession>
<dbReference type="SUPFAM" id="SSF47413">
    <property type="entry name" value="lambda repressor-like DNA-binding domains"/>
    <property type="match status" value="1"/>
</dbReference>
<dbReference type="RefSeq" id="WP_307395948.1">
    <property type="nucleotide sequence ID" value="NZ_BAAADK010000046.1"/>
</dbReference>
<keyword evidence="2" id="KW-0238">DNA-binding</keyword>
<dbReference type="EMBL" id="JAUSTY010000013">
    <property type="protein sequence ID" value="MDQ0167183.1"/>
    <property type="molecule type" value="Genomic_DNA"/>
</dbReference>
<evidence type="ECO:0000259" key="1">
    <source>
        <dbReference type="PROSITE" id="PS50943"/>
    </source>
</evidence>
<reference evidence="2 3" key="1">
    <citation type="submission" date="2023-07" db="EMBL/GenBank/DDBJ databases">
        <title>Genomic Encyclopedia of Type Strains, Phase IV (KMG-IV): sequencing the most valuable type-strain genomes for metagenomic binning, comparative biology and taxonomic classification.</title>
        <authorList>
            <person name="Goeker M."/>
        </authorList>
    </citation>
    <scope>NUCLEOTIDE SEQUENCE [LARGE SCALE GENOMIC DNA]</scope>
    <source>
        <strain evidence="2 3">DSM 12751</strain>
    </source>
</reference>
<gene>
    <name evidence="2" type="ORF">J2S11_003108</name>
</gene>
<dbReference type="SMART" id="SM00530">
    <property type="entry name" value="HTH_XRE"/>
    <property type="match status" value="1"/>
</dbReference>
<proteinExistence type="predicted"/>
<feature type="domain" description="HTH cro/C1-type" evidence="1">
    <location>
        <begin position="8"/>
        <end position="64"/>
    </location>
</feature>
<evidence type="ECO:0000313" key="3">
    <source>
        <dbReference type="Proteomes" id="UP001235840"/>
    </source>
</evidence>
<dbReference type="Gene3D" id="1.10.260.40">
    <property type="entry name" value="lambda repressor-like DNA-binding domains"/>
    <property type="match status" value="1"/>
</dbReference>
<dbReference type="InterPro" id="IPR001387">
    <property type="entry name" value="Cro/C1-type_HTH"/>
</dbReference>
<organism evidence="2 3">
    <name type="scientific">Caldalkalibacillus horti</name>
    <dbReference type="NCBI Taxonomy" id="77523"/>
    <lineage>
        <taxon>Bacteria</taxon>
        <taxon>Bacillati</taxon>
        <taxon>Bacillota</taxon>
        <taxon>Bacilli</taxon>
        <taxon>Bacillales</taxon>
        <taxon>Bacillaceae</taxon>
        <taxon>Caldalkalibacillus</taxon>
    </lineage>
</organism>
<sequence length="76" mass="8911">MKKVYVRINELLHQHNLSMNELHHRTGIRRAALSELANGKRERIQFEHVEKLANVLGIEDINEIITLVEISKELEE</sequence>
<evidence type="ECO:0000313" key="2">
    <source>
        <dbReference type="EMBL" id="MDQ0167183.1"/>
    </source>
</evidence>
<dbReference type="GO" id="GO:0003677">
    <property type="term" value="F:DNA binding"/>
    <property type="evidence" value="ECO:0007669"/>
    <property type="project" value="UniProtKB-KW"/>
</dbReference>
<dbReference type="CDD" id="cd00093">
    <property type="entry name" value="HTH_XRE"/>
    <property type="match status" value="1"/>
</dbReference>
<dbReference type="Proteomes" id="UP001235840">
    <property type="component" value="Unassembled WGS sequence"/>
</dbReference>
<dbReference type="InterPro" id="IPR010982">
    <property type="entry name" value="Lambda_DNA-bd_dom_sf"/>
</dbReference>
<comment type="caution">
    <text evidence="2">The sequence shown here is derived from an EMBL/GenBank/DDBJ whole genome shotgun (WGS) entry which is preliminary data.</text>
</comment>
<name>A0ABT9W1P8_9BACI</name>
<dbReference type="Pfam" id="PF13443">
    <property type="entry name" value="HTH_26"/>
    <property type="match status" value="1"/>
</dbReference>
<dbReference type="PROSITE" id="PS50943">
    <property type="entry name" value="HTH_CROC1"/>
    <property type="match status" value="1"/>
</dbReference>
<keyword evidence="3" id="KW-1185">Reference proteome</keyword>